<evidence type="ECO:0000313" key="1">
    <source>
        <dbReference type="EMBL" id="KAF0774239.1"/>
    </source>
</evidence>
<dbReference type="SMART" id="SM00015">
    <property type="entry name" value="IQ"/>
    <property type="match status" value="2"/>
</dbReference>
<feature type="non-terminal residue" evidence="1">
    <location>
        <position position="66"/>
    </location>
</feature>
<comment type="caution">
    <text evidence="1">The sequence shown here is derived from an EMBL/GenBank/DDBJ whole genome shotgun (WGS) entry which is preliminary data.</text>
</comment>
<name>A0A6A5AUP4_APHAT</name>
<gene>
    <name evidence="1" type="ORF">AaE_002061</name>
</gene>
<dbReference type="Pfam" id="PF00612">
    <property type="entry name" value="IQ"/>
    <property type="match status" value="2"/>
</dbReference>
<sequence>MLGRRRASNARQQRAAAIKIQSQFKGTKGRRRAKHVRDEKAVKRLMVRRDRAALKIQSAWRGKNGR</sequence>
<dbReference type="InterPro" id="IPR000048">
    <property type="entry name" value="IQ_motif_EF-hand-BS"/>
</dbReference>
<dbReference type="PROSITE" id="PS50096">
    <property type="entry name" value="IQ"/>
    <property type="match status" value="2"/>
</dbReference>
<dbReference type="AlphaFoldDB" id="A0A6A5AUP4"/>
<dbReference type="Gene3D" id="1.20.5.190">
    <property type="match status" value="1"/>
</dbReference>
<reference evidence="1 2" key="1">
    <citation type="submission" date="2019-06" db="EMBL/GenBank/DDBJ databases">
        <title>Genomics analysis of Aphanomyces spp. identifies a new class of oomycete effector associated with host adaptation.</title>
        <authorList>
            <person name="Gaulin E."/>
        </authorList>
    </citation>
    <scope>NUCLEOTIDE SEQUENCE [LARGE SCALE GENOMIC DNA]</scope>
    <source>
        <strain evidence="1 2">E</strain>
    </source>
</reference>
<evidence type="ECO:0000313" key="2">
    <source>
        <dbReference type="Proteomes" id="UP000469452"/>
    </source>
</evidence>
<dbReference type="EMBL" id="VJMI01004190">
    <property type="protein sequence ID" value="KAF0774239.1"/>
    <property type="molecule type" value="Genomic_DNA"/>
</dbReference>
<protein>
    <submittedName>
        <fullName evidence="1">Uncharacterized protein</fullName>
    </submittedName>
</protein>
<proteinExistence type="predicted"/>
<accession>A0A6A5AUP4</accession>
<organism evidence="1 2">
    <name type="scientific">Aphanomyces astaci</name>
    <name type="common">Crayfish plague agent</name>
    <dbReference type="NCBI Taxonomy" id="112090"/>
    <lineage>
        <taxon>Eukaryota</taxon>
        <taxon>Sar</taxon>
        <taxon>Stramenopiles</taxon>
        <taxon>Oomycota</taxon>
        <taxon>Saprolegniomycetes</taxon>
        <taxon>Saprolegniales</taxon>
        <taxon>Verrucalvaceae</taxon>
        <taxon>Aphanomyces</taxon>
    </lineage>
</organism>
<dbReference type="Proteomes" id="UP000469452">
    <property type="component" value="Unassembled WGS sequence"/>
</dbReference>